<dbReference type="AlphaFoldDB" id="A0A087TNK3"/>
<sequence length="57" mass="6800">MLTVPNLHIRLASRISVQAVYHLAKICRTRRCFYTTSQNKVRLFRDRKCNLAKRVRP</sequence>
<reference evidence="1 2" key="1">
    <citation type="submission" date="2013-11" db="EMBL/GenBank/DDBJ databases">
        <title>Genome sequencing of Stegodyphus mimosarum.</title>
        <authorList>
            <person name="Bechsgaard J."/>
        </authorList>
    </citation>
    <scope>NUCLEOTIDE SEQUENCE [LARGE SCALE GENOMIC DNA]</scope>
</reference>
<protein>
    <submittedName>
        <fullName evidence="1">Uncharacterized protein</fullName>
    </submittedName>
</protein>
<gene>
    <name evidence="1" type="ORF">X975_21371</name>
</gene>
<name>A0A087TNK3_STEMI</name>
<organism evidence="1 2">
    <name type="scientific">Stegodyphus mimosarum</name>
    <name type="common">African social velvet spider</name>
    <dbReference type="NCBI Taxonomy" id="407821"/>
    <lineage>
        <taxon>Eukaryota</taxon>
        <taxon>Metazoa</taxon>
        <taxon>Ecdysozoa</taxon>
        <taxon>Arthropoda</taxon>
        <taxon>Chelicerata</taxon>
        <taxon>Arachnida</taxon>
        <taxon>Araneae</taxon>
        <taxon>Araneomorphae</taxon>
        <taxon>Entelegynae</taxon>
        <taxon>Eresoidea</taxon>
        <taxon>Eresidae</taxon>
        <taxon>Stegodyphus</taxon>
    </lineage>
</organism>
<accession>A0A087TNK3</accession>
<dbReference type="EMBL" id="KK116060">
    <property type="protein sequence ID" value="KFM66692.1"/>
    <property type="molecule type" value="Genomic_DNA"/>
</dbReference>
<dbReference type="Proteomes" id="UP000054359">
    <property type="component" value="Unassembled WGS sequence"/>
</dbReference>
<keyword evidence="2" id="KW-1185">Reference proteome</keyword>
<evidence type="ECO:0000313" key="1">
    <source>
        <dbReference type="EMBL" id="KFM66692.1"/>
    </source>
</evidence>
<evidence type="ECO:0000313" key="2">
    <source>
        <dbReference type="Proteomes" id="UP000054359"/>
    </source>
</evidence>
<feature type="non-terminal residue" evidence="1">
    <location>
        <position position="57"/>
    </location>
</feature>
<proteinExistence type="predicted"/>